<keyword evidence="3 10" id="KW-0004">4Fe-4S</keyword>
<feature type="binding site" evidence="10">
    <location>
        <begin position="325"/>
        <end position="327"/>
    </location>
    <ligand>
        <name>iminosuccinate</name>
        <dbReference type="ChEBI" id="CHEBI:77875"/>
    </ligand>
</feature>
<dbReference type="Gene3D" id="3.40.50.10800">
    <property type="entry name" value="NadA-like"/>
    <property type="match status" value="3"/>
</dbReference>
<dbReference type="GO" id="GO:0051539">
    <property type="term" value="F:4 iron, 4 sulfur cluster binding"/>
    <property type="evidence" value="ECO:0007669"/>
    <property type="project" value="UniProtKB-KW"/>
</dbReference>
<protein>
    <recommendedName>
        <fullName evidence="2 10">Quinolinate synthase</fullName>
        <ecNumber evidence="2 10">2.5.1.72</ecNumber>
    </recommendedName>
</protein>
<evidence type="ECO:0000256" key="1">
    <source>
        <dbReference type="ARBA" id="ARBA00005065"/>
    </source>
</evidence>
<feature type="binding site" evidence="10">
    <location>
        <position position="123"/>
    </location>
    <ligand>
        <name>iminosuccinate</name>
        <dbReference type="ChEBI" id="CHEBI:77875"/>
    </ligand>
</feature>
<reference evidence="12 13" key="1">
    <citation type="submission" date="2020-03" db="EMBL/GenBank/DDBJ databases">
        <title>Leucobacter sp. nov., isolated from beetles.</title>
        <authorList>
            <person name="Hyun D.-W."/>
            <person name="Bae J.-W."/>
        </authorList>
    </citation>
    <scope>NUCLEOTIDE SEQUENCE [LARGE SCALE GENOMIC DNA]</scope>
    <source>
        <strain evidence="12 13">HDW9C</strain>
    </source>
</reference>
<dbReference type="InterPro" id="IPR023515">
    <property type="entry name" value="Quinolinate_synth_A_type3"/>
</dbReference>
<dbReference type="NCBIfam" id="TIGR00550">
    <property type="entry name" value="nadA"/>
    <property type="match status" value="1"/>
</dbReference>
<dbReference type="AlphaFoldDB" id="A0A6G7XEG4"/>
<dbReference type="PANTHER" id="PTHR30573">
    <property type="entry name" value="QUINOLINATE SYNTHETASE A"/>
    <property type="match status" value="1"/>
</dbReference>
<dbReference type="Pfam" id="PF02445">
    <property type="entry name" value="NadA"/>
    <property type="match status" value="1"/>
</dbReference>
<evidence type="ECO:0000256" key="5">
    <source>
        <dbReference type="ARBA" id="ARBA00022642"/>
    </source>
</evidence>
<dbReference type="GO" id="GO:0005829">
    <property type="term" value="C:cytosol"/>
    <property type="evidence" value="ECO:0007669"/>
    <property type="project" value="TreeGrafter"/>
</dbReference>
<sequence length="438" mass="47810">MTSVHELIRTAAQQEASRNNTVSRKPIALRATGVSSCDSGLVRDPWAIDRAPGYGPGASLDDTVPGSAPRQGPLPERYTSASDDELRQWIVAAKEQLGDRVQILGHFYQRDEIIEHADFVGDSFMLAQAAKDHPEAEAFVFCGVHFMAETADILSGPEQAVILPNLAAGCSMADMATIDQVEDCWRDLMAALDEPSREDGLQPVIPVTYMNSSAAIKAFCGRNGGIVCTSSNARTVLEWAFERGQRVVFFPDQHLGRNTAKDMGIAEELMPLWRPHLALGGNTAQQLRDARVILWNGFCSVHKRFTVAQIEKARADYPGVRVIVHPECPAAVVEAADGAGSTEYIRKQIEAAAPGDVIAVGTEINLVNRLQQQHPELTVFCLDPVVCPCSTMYRIHPAYLAWTLEGLLAGEQPNRVSVSDEVSRDSRVALERMLAARP</sequence>
<dbReference type="HAMAP" id="MF_00569">
    <property type="entry name" value="NadA_type3"/>
    <property type="match status" value="1"/>
</dbReference>
<feature type="binding site" evidence="10">
    <location>
        <begin position="209"/>
        <end position="211"/>
    </location>
    <ligand>
        <name>iminosuccinate</name>
        <dbReference type="ChEBI" id="CHEBI:77875"/>
    </ligand>
</feature>
<feature type="binding site" evidence="10">
    <location>
        <position position="170"/>
    </location>
    <ligand>
        <name>[4Fe-4S] cluster</name>
        <dbReference type="ChEBI" id="CHEBI:49883"/>
    </ligand>
</feature>
<dbReference type="EC" id="2.5.1.72" evidence="2 10"/>
<keyword evidence="8 10" id="KW-0408">Iron</keyword>
<dbReference type="UniPathway" id="UPA00253">
    <property type="reaction ID" value="UER00327"/>
</dbReference>
<feature type="binding site" evidence="10">
    <location>
        <position position="389"/>
    </location>
    <ligand>
        <name>[4Fe-4S] cluster</name>
        <dbReference type="ChEBI" id="CHEBI:49883"/>
    </ligand>
</feature>
<evidence type="ECO:0000313" key="13">
    <source>
        <dbReference type="Proteomes" id="UP000502677"/>
    </source>
</evidence>
<dbReference type="GO" id="GO:0008987">
    <property type="term" value="F:quinolinate synthetase A activity"/>
    <property type="evidence" value="ECO:0007669"/>
    <property type="project" value="UniProtKB-UniRule"/>
</dbReference>
<evidence type="ECO:0000256" key="2">
    <source>
        <dbReference type="ARBA" id="ARBA00012669"/>
    </source>
</evidence>
<dbReference type="SUPFAM" id="SSF142754">
    <property type="entry name" value="NadA-like"/>
    <property type="match status" value="1"/>
</dbReference>
<comment type="function">
    <text evidence="10">Catalyzes the condensation of iminoaspartate with dihydroxyacetone phosphate to form quinolinate.</text>
</comment>
<feature type="region of interest" description="Disordered" evidence="11">
    <location>
        <begin position="53"/>
        <end position="79"/>
    </location>
</feature>
<dbReference type="InterPro" id="IPR036094">
    <property type="entry name" value="NadA_sf"/>
</dbReference>
<comment type="subcellular location">
    <subcellularLocation>
        <location evidence="10">Cytoplasm</location>
    </subcellularLocation>
</comment>
<dbReference type="KEGG" id="lvi:G7068_05785"/>
<keyword evidence="7 10" id="KW-0479">Metal-binding</keyword>
<keyword evidence="6 10" id="KW-0808">Transferase</keyword>
<evidence type="ECO:0000256" key="3">
    <source>
        <dbReference type="ARBA" id="ARBA00022485"/>
    </source>
</evidence>
<dbReference type="GO" id="GO:0046872">
    <property type="term" value="F:metal ion binding"/>
    <property type="evidence" value="ECO:0007669"/>
    <property type="project" value="UniProtKB-KW"/>
</dbReference>
<evidence type="ECO:0000256" key="10">
    <source>
        <dbReference type="HAMAP-Rule" id="MF_00569"/>
    </source>
</evidence>
<feature type="binding site" evidence="10">
    <location>
        <position position="342"/>
    </location>
    <ligand>
        <name>iminosuccinate</name>
        <dbReference type="ChEBI" id="CHEBI:77875"/>
    </ligand>
</feature>
<keyword evidence="9 10" id="KW-0411">Iron-sulfur</keyword>
<accession>A0A6G7XEG4</accession>
<dbReference type="RefSeq" id="WP_166290147.1">
    <property type="nucleotide sequence ID" value="NZ_CP049863.1"/>
</dbReference>
<comment type="pathway">
    <text evidence="1 10">Cofactor biosynthesis; NAD(+) biosynthesis; quinolinate from iminoaspartate: step 1/1.</text>
</comment>
<evidence type="ECO:0000256" key="9">
    <source>
        <dbReference type="ARBA" id="ARBA00023014"/>
    </source>
</evidence>
<dbReference type="PANTHER" id="PTHR30573:SF0">
    <property type="entry name" value="QUINOLINATE SYNTHASE, CHLOROPLASTIC"/>
    <property type="match status" value="1"/>
</dbReference>
<organism evidence="12 13">
    <name type="scientific">Leucobacter viscericola</name>
    <dbReference type="NCBI Taxonomy" id="2714935"/>
    <lineage>
        <taxon>Bacteria</taxon>
        <taxon>Bacillati</taxon>
        <taxon>Actinomycetota</taxon>
        <taxon>Actinomycetes</taxon>
        <taxon>Micrococcales</taxon>
        <taxon>Microbacteriaceae</taxon>
        <taxon>Leucobacter</taxon>
    </lineage>
</organism>
<feature type="binding site" evidence="10">
    <location>
        <position position="299"/>
    </location>
    <ligand>
        <name>[4Fe-4S] cluster</name>
        <dbReference type="ChEBI" id="CHEBI:49883"/>
    </ligand>
</feature>
<evidence type="ECO:0000256" key="8">
    <source>
        <dbReference type="ARBA" id="ARBA00023004"/>
    </source>
</evidence>
<evidence type="ECO:0000256" key="4">
    <source>
        <dbReference type="ARBA" id="ARBA00022490"/>
    </source>
</evidence>
<dbReference type="EMBL" id="CP049863">
    <property type="protein sequence ID" value="QIK62761.1"/>
    <property type="molecule type" value="Genomic_DNA"/>
</dbReference>
<comment type="catalytic activity">
    <reaction evidence="10">
        <text>iminosuccinate + dihydroxyacetone phosphate = quinolinate + phosphate + 2 H2O + H(+)</text>
        <dbReference type="Rhea" id="RHEA:25888"/>
        <dbReference type="ChEBI" id="CHEBI:15377"/>
        <dbReference type="ChEBI" id="CHEBI:15378"/>
        <dbReference type="ChEBI" id="CHEBI:29959"/>
        <dbReference type="ChEBI" id="CHEBI:43474"/>
        <dbReference type="ChEBI" id="CHEBI:57642"/>
        <dbReference type="ChEBI" id="CHEBI:77875"/>
        <dbReference type="EC" id="2.5.1.72"/>
    </reaction>
</comment>
<comment type="cofactor">
    <cofactor evidence="10">
        <name>[4Fe-4S] cluster</name>
        <dbReference type="ChEBI" id="CHEBI:49883"/>
    </cofactor>
    <text evidence="10">Binds 1 [4Fe-4S] cluster per subunit.</text>
</comment>
<keyword evidence="5 10" id="KW-0662">Pyridine nucleotide biosynthesis</keyword>
<dbReference type="InterPro" id="IPR003473">
    <property type="entry name" value="NadA"/>
</dbReference>
<dbReference type="GO" id="GO:0034628">
    <property type="term" value="P:'de novo' NAD+ biosynthetic process from L-aspartate"/>
    <property type="evidence" value="ECO:0007669"/>
    <property type="project" value="TreeGrafter"/>
</dbReference>
<keyword evidence="13" id="KW-1185">Reference proteome</keyword>
<feature type="binding site" evidence="10">
    <location>
        <position position="106"/>
    </location>
    <ligand>
        <name>iminosuccinate</name>
        <dbReference type="ChEBI" id="CHEBI:77875"/>
    </ligand>
</feature>
<evidence type="ECO:0000256" key="6">
    <source>
        <dbReference type="ARBA" id="ARBA00022679"/>
    </source>
</evidence>
<evidence type="ECO:0000256" key="11">
    <source>
        <dbReference type="SAM" id="MobiDB-lite"/>
    </source>
</evidence>
<dbReference type="NCBIfam" id="NF006884">
    <property type="entry name" value="PRK09375.2-5"/>
    <property type="match status" value="1"/>
</dbReference>
<evidence type="ECO:0000313" key="12">
    <source>
        <dbReference type="EMBL" id="QIK62761.1"/>
    </source>
</evidence>
<dbReference type="NCBIfam" id="NF006883">
    <property type="entry name" value="PRK09375.2-4"/>
    <property type="match status" value="1"/>
</dbReference>
<proteinExistence type="inferred from homology"/>
<comment type="similarity">
    <text evidence="10">Belongs to the quinolinate synthase family. Type 3 subfamily.</text>
</comment>
<gene>
    <name evidence="10 12" type="primary">nadA</name>
    <name evidence="12" type="ORF">G7068_05785</name>
</gene>
<keyword evidence="4 10" id="KW-0963">Cytoplasm</keyword>
<feature type="binding site" evidence="10">
    <location>
        <position position="230"/>
    </location>
    <ligand>
        <name>iminosuccinate</name>
        <dbReference type="ChEBI" id="CHEBI:77875"/>
    </ligand>
</feature>
<name>A0A6G7XEG4_9MICO</name>
<dbReference type="Proteomes" id="UP000502677">
    <property type="component" value="Chromosome"/>
</dbReference>
<evidence type="ECO:0000256" key="7">
    <source>
        <dbReference type="ARBA" id="ARBA00022723"/>
    </source>
</evidence>